<reference evidence="1 2" key="1">
    <citation type="submission" date="2016-10" db="EMBL/GenBank/DDBJ databases">
        <authorList>
            <person name="de Groot N.N."/>
        </authorList>
    </citation>
    <scope>NUCLEOTIDE SEQUENCE [LARGE SCALE GENOMIC DNA]</scope>
    <source>
        <strain evidence="1 2">CGMCC 4.7037</strain>
    </source>
</reference>
<sequence length="83" mass="9407">MTQEETRAYYDDPINERAMCDLLMDAHPGWVVWRLGRDRTLRPVPLWCARREGWCAAQAPLMDENAGQLNRAMAMVDAGAVAT</sequence>
<proteinExistence type="predicted"/>
<dbReference type="Proteomes" id="UP000236732">
    <property type="component" value="Unassembled WGS sequence"/>
</dbReference>
<evidence type="ECO:0000313" key="2">
    <source>
        <dbReference type="Proteomes" id="UP000236732"/>
    </source>
</evidence>
<dbReference type="RefSeq" id="WP_103963311.1">
    <property type="nucleotide sequence ID" value="NZ_FNVT01000025.1"/>
</dbReference>
<dbReference type="EMBL" id="FNVT01000025">
    <property type="protein sequence ID" value="SEH02252.1"/>
    <property type="molecule type" value="Genomic_DNA"/>
</dbReference>
<keyword evidence="2" id="KW-1185">Reference proteome</keyword>
<gene>
    <name evidence="1" type="ORF">SAMN05444920_12539</name>
</gene>
<accession>A0A1H6EWV3</accession>
<name>A0A1H6EWV3_9ACTN</name>
<dbReference type="OrthoDB" id="3548368at2"/>
<evidence type="ECO:0000313" key="1">
    <source>
        <dbReference type="EMBL" id="SEH02252.1"/>
    </source>
</evidence>
<organism evidence="1 2">
    <name type="scientific">Nonomuraea solani</name>
    <dbReference type="NCBI Taxonomy" id="1144553"/>
    <lineage>
        <taxon>Bacteria</taxon>
        <taxon>Bacillati</taxon>
        <taxon>Actinomycetota</taxon>
        <taxon>Actinomycetes</taxon>
        <taxon>Streptosporangiales</taxon>
        <taxon>Streptosporangiaceae</taxon>
        <taxon>Nonomuraea</taxon>
    </lineage>
</organism>
<protein>
    <submittedName>
        <fullName evidence="1">Uncharacterized protein</fullName>
    </submittedName>
</protein>
<dbReference type="AlphaFoldDB" id="A0A1H6EWV3"/>